<gene>
    <name evidence="2" type="ORF">EDC56_2592</name>
</gene>
<protein>
    <submittedName>
        <fullName evidence="2">Uncharacterized protein (DUF58 family)</fullName>
    </submittedName>
</protein>
<organism evidence="2 3">
    <name type="scientific">Sinobacterium caligoides</name>
    <dbReference type="NCBI Taxonomy" id="933926"/>
    <lineage>
        <taxon>Bacteria</taxon>
        <taxon>Pseudomonadati</taxon>
        <taxon>Pseudomonadota</taxon>
        <taxon>Gammaproteobacteria</taxon>
        <taxon>Cellvibrionales</taxon>
        <taxon>Spongiibacteraceae</taxon>
        <taxon>Sinobacterium</taxon>
    </lineage>
</organism>
<proteinExistence type="predicted"/>
<dbReference type="PANTHER" id="PTHR34351:SF1">
    <property type="entry name" value="SLR1927 PROTEIN"/>
    <property type="match status" value="1"/>
</dbReference>
<dbReference type="Proteomes" id="UP000275394">
    <property type="component" value="Unassembled WGS sequence"/>
</dbReference>
<evidence type="ECO:0000256" key="1">
    <source>
        <dbReference type="SAM" id="Phobius"/>
    </source>
</evidence>
<accession>A0A3N2DJK9</accession>
<keyword evidence="1" id="KW-1133">Transmembrane helix</keyword>
<dbReference type="AlphaFoldDB" id="A0A3N2DJK9"/>
<reference evidence="2 3" key="1">
    <citation type="submission" date="2018-11" db="EMBL/GenBank/DDBJ databases">
        <title>Genomic Encyclopedia of Type Strains, Phase IV (KMG-IV): sequencing the most valuable type-strain genomes for metagenomic binning, comparative biology and taxonomic classification.</title>
        <authorList>
            <person name="Goeker M."/>
        </authorList>
    </citation>
    <scope>NUCLEOTIDE SEQUENCE [LARGE SCALE GENOMIC DNA]</scope>
    <source>
        <strain evidence="2 3">DSM 100316</strain>
    </source>
</reference>
<evidence type="ECO:0000313" key="3">
    <source>
        <dbReference type="Proteomes" id="UP000275394"/>
    </source>
</evidence>
<keyword evidence="1" id="KW-0472">Membrane</keyword>
<dbReference type="EMBL" id="RKHR01000005">
    <property type="protein sequence ID" value="ROR99957.1"/>
    <property type="molecule type" value="Genomic_DNA"/>
</dbReference>
<evidence type="ECO:0000313" key="2">
    <source>
        <dbReference type="EMBL" id="ROR99957.1"/>
    </source>
</evidence>
<keyword evidence="1" id="KW-0812">Transmembrane</keyword>
<sequence length="320" mass="36598">MKRLYHRWRKRWLNRRVPAARTQQLDQRRLFIFLSRPGLAFVLLLVVLFMMANNFANNAIFIVFFWLLAISLVCILHTFRNLSGLSVSLHSVRPNFAGDDIEVNIALSGTPGRRYHNIHLAWPGLESYRVDIESNEEVVVRAVLPSRYRGSLNPGRFMIWSQYPLAIFRCWSWLDLGVEVPVYPKPYAVSELPVSGEVNASLSEAQPGQEELHNIRNYRQGDSPKHVMWRTLAREQPLQTVEFQELSGLPVWLNYELLVNTDKERRLSILSHSVLTLAAKKGCYGLILPGQIIEASAGQAHKIQALEALALFESEVAELE</sequence>
<feature type="transmembrane region" description="Helical" evidence="1">
    <location>
        <begin position="58"/>
        <end position="79"/>
    </location>
</feature>
<name>A0A3N2DJK9_9GAMM</name>
<feature type="transmembrane region" description="Helical" evidence="1">
    <location>
        <begin position="30"/>
        <end position="52"/>
    </location>
</feature>
<comment type="caution">
    <text evidence="2">The sequence shown here is derived from an EMBL/GenBank/DDBJ whole genome shotgun (WGS) entry which is preliminary data.</text>
</comment>
<keyword evidence="3" id="KW-1185">Reference proteome</keyword>
<dbReference type="PANTHER" id="PTHR34351">
    <property type="entry name" value="SLR1927 PROTEIN-RELATED"/>
    <property type="match status" value="1"/>
</dbReference>